<proteinExistence type="predicted"/>
<name>A0A1X7SIR2_AMPQE</name>
<dbReference type="EnsemblMetazoa" id="Aqu2.1.01960_001">
    <property type="protein sequence ID" value="Aqu2.1.01960_001"/>
    <property type="gene ID" value="Aqu2.1.01960"/>
</dbReference>
<feature type="coiled-coil region" evidence="1">
    <location>
        <begin position="75"/>
        <end position="113"/>
    </location>
</feature>
<evidence type="ECO:0000256" key="2">
    <source>
        <dbReference type="SAM" id="MobiDB-lite"/>
    </source>
</evidence>
<feature type="region of interest" description="Disordered" evidence="2">
    <location>
        <begin position="114"/>
        <end position="155"/>
    </location>
</feature>
<evidence type="ECO:0000313" key="3">
    <source>
        <dbReference type="EnsemblMetazoa" id="Aqu2.1.01960_001"/>
    </source>
</evidence>
<sequence length="155" mass="16779">MGYRLYYIKMAEGSSAPVRDDPTPLPKKTRGRPPKHPKNAEFPLSDQLDAFFVDIKSKLEASTRQILADALAPLRSLLQKQLDATNERLSSLEQECRAEIAKLTSSVTQIQEEFSSRSTAAATFSSPRASPRGDARGGGSAARSAPSQQGSISVD</sequence>
<feature type="region of interest" description="Disordered" evidence="2">
    <location>
        <begin position="14"/>
        <end position="42"/>
    </location>
</feature>
<evidence type="ECO:0000256" key="1">
    <source>
        <dbReference type="SAM" id="Coils"/>
    </source>
</evidence>
<feature type="compositionally biased region" description="Basic residues" evidence="2">
    <location>
        <begin position="27"/>
        <end position="37"/>
    </location>
</feature>
<organism evidence="3">
    <name type="scientific">Amphimedon queenslandica</name>
    <name type="common">Sponge</name>
    <dbReference type="NCBI Taxonomy" id="400682"/>
    <lineage>
        <taxon>Eukaryota</taxon>
        <taxon>Metazoa</taxon>
        <taxon>Porifera</taxon>
        <taxon>Demospongiae</taxon>
        <taxon>Heteroscleromorpha</taxon>
        <taxon>Haplosclerida</taxon>
        <taxon>Niphatidae</taxon>
        <taxon>Amphimedon</taxon>
    </lineage>
</organism>
<keyword evidence="1" id="KW-0175">Coiled coil</keyword>
<accession>A0A1X7SIR2</accession>
<protein>
    <submittedName>
        <fullName evidence="3">Uncharacterized protein</fullName>
    </submittedName>
</protein>
<reference evidence="3" key="1">
    <citation type="submission" date="2017-05" db="UniProtKB">
        <authorList>
            <consortium name="EnsemblMetazoa"/>
        </authorList>
    </citation>
    <scope>IDENTIFICATION</scope>
</reference>
<dbReference type="InParanoid" id="A0A1X7SIR2"/>
<feature type="compositionally biased region" description="Low complexity" evidence="2">
    <location>
        <begin position="116"/>
        <end position="132"/>
    </location>
</feature>
<feature type="compositionally biased region" description="Low complexity" evidence="2">
    <location>
        <begin position="141"/>
        <end position="155"/>
    </location>
</feature>
<dbReference type="AlphaFoldDB" id="A0A1X7SIR2"/>